<proteinExistence type="predicted"/>
<reference evidence="1 2" key="1">
    <citation type="journal article" date="2014" name="PLoS Genet.">
        <title>The Genome of Spironucleus salmonicida Highlights a Fish Pathogen Adapted to Fluctuating Environments.</title>
        <authorList>
            <person name="Xu F."/>
            <person name="Jerlstrom-Hultqvist J."/>
            <person name="Einarsson E."/>
            <person name="Astvaldsson A."/>
            <person name="Svard S.G."/>
            <person name="Andersson J.O."/>
        </authorList>
    </citation>
    <scope>NUCLEOTIDE SEQUENCE</scope>
    <source>
        <strain evidence="2">ATCC 50377</strain>
    </source>
</reference>
<evidence type="ECO:0000313" key="3">
    <source>
        <dbReference type="Proteomes" id="UP000018208"/>
    </source>
</evidence>
<dbReference type="Proteomes" id="UP000018208">
    <property type="component" value="Unassembled WGS sequence"/>
</dbReference>
<reference evidence="2" key="2">
    <citation type="submission" date="2020-12" db="EMBL/GenBank/DDBJ databases">
        <title>New Spironucleus salmonicida genome in near-complete chromosomes.</title>
        <authorList>
            <person name="Xu F."/>
            <person name="Kurt Z."/>
            <person name="Jimenez-Gonzalez A."/>
            <person name="Astvaldsson A."/>
            <person name="Andersson J.O."/>
            <person name="Svard S.G."/>
        </authorList>
    </citation>
    <scope>NUCLEOTIDE SEQUENCE</scope>
    <source>
        <strain evidence="2">ATCC 50377</strain>
    </source>
</reference>
<evidence type="ECO:0000313" key="2">
    <source>
        <dbReference type="EMBL" id="KAH0573002.1"/>
    </source>
</evidence>
<name>V6LV90_9EUKA</name>
<dbReference type="EMBL" id="KI546113">
    <property type="protein sequence ID" value="EST44699.1"/>
    <property type="molecule type" value="Genomic_DNA"/>
</dbReference>
<accession>V6LV90</accession>
<dbReference type="EMBL" id="AUWU02000005">
    <property type="protein sequence ID" value="KAH0573002.1"/>
    <property type="molecule type" value="Genomic_DNA"/>
</dbReference>
<keyword evidence="3" id="KW-1185">Reference proteome</keyword>
<gene>
    <name evidence="1" type="ORF">SS50377_15411</name>
    <name evidence="2" type="ORF">SS50377_25117</name>
</gene>
<evidence type="ECO:0000313" key="1">
    <source>
        <dbReference type="EMBL" id="EST44699.1"/>
    </source>
</evidence>
<dbReference type="AlphaFoldDB" id="V6LV90"/>
<protein>
    <submittedName>
        <fullName evidence="1">Uncharacterized protein</fullName>
    </submittedName>
</protein>
<dbReference type="VEuPathDB" id="GiardiaDB:SS50377_25117"/>
<organism evidence="1">
    <name type="scientific">Spironucleus salmonicida</name>
    <dbReference type="NCBI Taxonomy" id="348837"/>
    <lineage>
        <taxon>Eukaryota</taxon>
        <taxon>Metamonada</taxon>
        <taxon>Diplomonadida</taxon>
        <taxon>Hexamitidae</taxon>
        <taxon>Hexamitinae</taxon>
        <taxon>Spironucleus</taxon>
    </lineage>
</organism>
<sequence>MNIRQLNQLDPYLTPQTKTVYLKQMSKTLTLNQTNFFNSKQLSQNINISRSTSAQQMFYKTQHRGYDVESHVKQSQPLYFNYRVIDRQIPFVKMHFNGGAYVDRYPEKKPIIESTGVRAQRQRLEALSIKRLK</sequence>